<protein>
    <submittedName>
        <fullName evidence="4">Putative secreted protein</fullName>
    </submittedName>
</protein>
<keyword evidence="1" id="KW-0732">Signal</keyword>
<evidence type="ECO:0000313" key="4">
    <source>
        <dbReference type="EMBL" id="RCW65255.1"/>
    </source>
</evidence>
<reference evidence="4 5" key="1">
    <citation type="submission" date="2018-07" db="EMBL/GenBank/DDBJ databases">
        <title>Genomic Encyclopedia of Type Strains, Phase IV (KMG-IV): sequencing the most valuable type-strain genomes for metagenomic binning, comparative biology and taxonomic classification.</title>
        <authorList>
            <person name="Goeker M."/>
        </authorList>
    </citation>
    <scope>NUCLEOTIDE SEQUENCE [LARGE SCALE GENOMIC DNA]</scope>
    <source>
        <strain evidence="4 5">DSM 21634</strain>
    </source>
</reference>
<dbReference type="EMBL" id="QPJK01000013">
    <property type="protein sequence ID" value="RCW65255.1"/>
    <property type="molecule type" value="Genomic_DNA"/>
</dbReference>
<dbReference type="InterPro" id="IPR013424">
    <property type="entry name" value="Ice-binding_C"/>
</dbReference>
<organism evidence="4 5">
    <name type="scientific">Pseudorhodoferax soli</name>
    <dbReference type="NCBI Taxonomy" id="545864"/>
    <lineage>
        <taxon>Bacteria</taxon>
        <taxon>Pseudomonadati</taxon>
        <taxon>Pseudomonadota</taxon>
        <taxon>Betaproteobacteria</taxon>
        <taxon>Burkholderiales</taxon>
        <taxon>Comamonadaceae</taxon>
    </lineage>
</organism>
<evidence type="ECO:0000256" key="1">
    <source>
        <dbReference type="SAM" id="SignalP"/>
    </source>
</evidence>
<dbReference type="Pfam" id="PF07589">
    <property type="entry name" value="PEP-CTERM"/>
    <property type="match status" value="1"/>
</dbReference>
<dbReference type="Pfam" id="PF06119">
    <property type="entry name" value="NIDO"/>
    <property type="match status" value="1"/>
</dbReference>
<evidence type="ECO:0000259" key="3">
    <source>
        <dbReference type="Pfam" id="PF07589"/>
    </source>
</evidence>
<comment type="caution">
    <text evidence="4">The sequence shown here is derived from an EMBL/GenBank/DDBJ whole genome shotgun (WGS) entry which is preliminary data.</text>
</comment>
<feature type="chain" id="PRO_5016909423" evidence="1">
    <location>
        <begin position="25"/>
        <end position="281"/>
    </location>
</feature>
<feature type="domain" description="NIDO" evidence="2">
    <location>
        <begin position="151"/>
        <end position="234"/>
    </location>
</feature>
<dbReference type="InterPro" id="IPR003886">
    <property type="entry name" value="NIDO_dom"/>
</dbReference>
<feature type="signal peptide" evidence="1">
    <location>
        <begin position="1"/>
        <end position="24"/>
    </location>
</feature>
<proteinExistence type="predicted"/>
<dbReference type="Proteomes" id="UP000252884">
    <property type="component" value="Unassembled WGS sequence"/>
</dbReference>
<gene>
    <name evidence="4" type="ORF">DES41_113179</name>
</gene>
<dbReference type="GO" id="GO:0007160">
    <property type="term" value="P:cell-matrix adhesion"/>
    <property type="evidence" value="ECO:0007669"/>
    <property type="project" value="InterPro"/>
</dbReference>
<dbReference type="RefSeq" id="WP_114472034.1">
    <property type="nucleotide sequence ID" value="NZ_QPJK01000013.1"/>
</dbReference>
<accession>A0A368XBM5</accession>
<sequence length="281" mass="29328">MLSFKQAATVLALASAVVAPAASAAVVTLPTSALSASSGVYTPNGYYTNNFGQVAVMTGGGATPNIGGADGRNDDGYMALNLGFSFSFFGQTYTSLFLNNNGNVSFGSGISAYNPEGPTGANAPIISTYFGDVDTTNAASGVMRYSLSANQLVVTWDQVGYFDGKADLFNSFQLVLRSNDYVLPEGEGQIGFFYGNMDWEQTDTSRTAAVGFGDGQGNAVVIAGSNTPGMNDVVDNQYIWFDPNLRPVEPQEPGEVPEPASLALVGLALAGLAANRRRKKA</sequence>
<feature type="domain" description="Ice-binding protein C-terminal" evidence="3">
    <location>
        <begin position="256"/>
        <end position="277"/>
    </location>
</feature>
<dbReference type="OrthoDB" id="5762321at2"/>
<name>A0A368XBM5_9BURK</name>
<dbReference type="NCBIfam" id="TIGR02595">
    <property type="entry name" value="PEP_CTERM"/>
    <property type="match status" value="1"/>
</dbReference>
<evidence type="ECO:0000313" key="5">
    <source>
        <dbReference type="Proteomes" id="UP000252884"/>
    </source>
</evidence>
<dbReference type="AlphaFoldDB" id="A0A368XBM5"/>
<evidence type="ECO:0000259" key="2">
    <source>
        <dbReference type="Pfam" id="PF06119"/>
    </source>
</evidence>
<keyword evidence="5" id="KW-1185">Reference proteome</keyword>